<name>A0A3M7PRK1_BRAPC</name>
<gene>
    <name evidence="1" type="ORF">BpHYR1_032590</name>
</gene>
<organism evidence="1 2">
    <name type="scientific">Brachionus plicatilis</name>
    <name type="common">Marine rotifer</name>
    <name type="synonym">Brachionus muelleri</name>
    <dbReference type="NCBI Taxonomy" id="10195"/>
    <lineage>
        <taxon>Eukaryota</taxon>
        <taxon>Metazoa</taxon>
        <taxon>Spiralia</taxon>
        <taxon>Gnathifera</taxon>
        <taxon>Rotifera</taxon>
        <taxon>Eurotatoria</taxon>
        <taxon>Monogononta</taxon>
        <taxon>Pseudotrocha</taxon>
        <taxon>Ploima</taxon>
        <taxon>Brachionidae</taxon>
        <taxon>Brachionus</taxon>
    </lineage>
</organism>
<dbReference type="AlphaFoldDB" id="A0A3M7PRK1"/>
<dbReference type="Proteomes" id="UP000276133">
    <property type="component" value="Unassembled WGS sequence"/>
</dbReference>
<proteinExistence type="predicted"/>
<comment type="caution">
    <text evidence="1">The sequence shown here is derived from an EMBL/GenBank/DDBJ whole genome shotgun (WGS) entry which is preliminary data.</text>
</comment>
<protein>
    <submittedName>
        <fullName evidence="1">Uncharacterized protein</fullName>
    </submittedName>
</protein>
<evidence type="ECO:0000313" key="2">
    <source>
        <dbReference type="Proteomes" id="UP000276133"/>
    </source>
</evidence>
<dbReference type="EMBL" id="REGN01009339">
    <property type="protein sequence ID" value="RNA01411.1"/>
    <property type="molecule type" value="Genomic_DNA"/>
</dbReference>
<accession>A0A3M7PRK1</accession>
<evidence type="ECO:0000313" key="1">
    <source>
        <dbReference type="EMBL" id="RNA01411.1"/>
    </source>
</evidence>
<sequence>MNGYKKINHFDVNLYIFQKYLYSKIKFNSNLIFIRNATYSNIGSNLHIRFHHYEMESTKILENESM</sequence>
<keyword evidence="2" id="KW-1185">Reference proteome</keyword>
<reference evidence="1 2" key="1">
    <citation type="journal article" date="2018" name="Sci. Rep.">
        <title>Genomic signatures of local adaptation to the degree of environmental predictability in rotifers.</title>
        <authorList>
            <person name="Franch-Gras L."/>
            <person name="Hahn C."/>
            <person name="Garcia-Roger E.M."/>
            <person name="Carmona M.J."/>
            <person name="Serra M."/>
            <person name="Gomez A."/>
        </authorList>
    </citation>
    <scope>NUCLEOTIDE SEQUENCE [LARGE SCALE GENOMIC DNA]</scope>
    <source>
        <strain evidence="1">HYR1</strain>
    </source>
</reference>